<feature type="domain" description="AMP-binding enzyme C-terminal" evidence="2">
    <location>
        <begin position="430"/>
        <end position="501"/>
    </location>
</feature>
<dbReference type="GO" id="GO:0016874">
    <property type="term" value="F:ligase activity"/>
    <property type="evidence" value="ECO:0007669"/>
    <property type="project" value="UniProtKB-KW"/>
</dbReference>
<comment type="caution">
    <text evidence="3">The sequence shown here is derived from an EMBL/GenBank/DDBJ whole genome shotgun (WGS) entry which is preliminary data.</text>
</comment>
<dbReference type="EMBL" id="BAAAUT010000096">
    <property type="protein sequence ID" value="GAA3166248.1"/>
    <property type="molecule type" value="Genomic_DNA"/>
</dbReference>
<dbReference type="InterPro" id="IPR025110">
    <property type="entry name" value="AMP-bd_C"/>
</dbReference>
<dbReference type="RefSeq" id="WP_344866608.1">
    <property type="nucleotide sequence ID" value="NZ_BAAAUT010000096.1"/>
</dbReference>
<reference evidence="4" key="1">
    <citation type="journal article" date="2019" name="Int. J. Syst. Evol. Microbiol.">
        <title>The Global Catalogue of Microorganisms (GCM) 10K type strain sequencing project: providing services to taxonomists for standard genome sequencing and annotation.</title>
        <authorList>
            <consortium name="The Broad Institute Genomics Platform"/>
            <consortium name="The Broad Institute Genome Sequencing Center for Infectious Disease"/>
            <person name="Wu L."/>
            <person name="Ma J."/>
        </authorList>
    </citation>
    <scope>NUCLEOTIDE SEQUENCE [LARGE SCALE GENOMIC DNA]</scope>
    <source>
        <strain evidence="4">JCM 9373</strain>
    </source>
</reference>
<dbReference type="InterPro" id="IPR020845">
    <property type="entry name" value="AMP-binding_CS"/>
</dbReference>
<proteinExistence type="predicted"/>
<dbReference type="PANTHER" id="PTHR45527">
    <property type="entry name" value="NONRIBOSOMAL PEPTIDE SYNTHETASE"/>
    <property type="match status" value="1"/>
</dbReference>
<dbReference type="Gene3D" id="3.40.50.12780">
    <property type="entry name" value="N-terminal domain of ligase-like"/>
    <property type="match status" value="1"/>
</dbReference>
<dbReference type="Pfam" id="PF13193">
    <property type="entry name" value="AMP-binding_C"/>
    <property type="match status" value="1"/>
</dbReference>
<dbReference type="InterPro" id="IPR000873">
    <property type="entry name" value="AMP-dep_synth/lig_dom"/>
</dbReference>
<evidence type="ECO:0000313" key="3">
    <source>
        <dbReference type="EMBL" id="GAA3166248.1"/>
    </source>
</evidence>
<dbReference type="InterPro" id="IPR045851">
    <property type="entry name" value="AMP-bd_C_sf"/>
</dbReference>
<organism evidence="3 4">
    <name type="scientific">Planomonospora alba</name>
    <dbReference type="NCBI Taxonomy" id="161354"/>
    <lineage>
        <taxon>Bacteria</taxon>
        <taxon>Bacillati</taxon>
        <taxon>Actinomycetota</taxon>
        <taxon>Actinomycetes</taxon>
        <taxon>Streptosporangiales</taxon>
        <taxon>Streptosporangiaceae</taxon>
        <taxon>Planomonospora</taxon>
    </lineage>
</organism>
<feature type="domain" description="AMP-dependent synthetase/ligase" evidence="1">
    <location>
        <begin position="20"/>
        <end position="377"/>
    </location>
</feature>
<keyword evidence="4" id="KW-1185">Reference proteome</keyword>
<dbReference type="SUPFAM" id="SSF56801">
    <property type="entry name" value="Acetyl-CoA synthetase-like"/>
    <property type="match status" value="1"/>
</dbReference>
<evidence type="ECO:0000259" key="1">
    <source>
        <dbReference type="Pfam" id="PF00501"/>
    </source>
</evidence>
<gene>
    <name evidence="3" type="ORF">GCM10010466_66280</name>
</gene>
<dbReference type="InterPro" id="IPR042099">
    <property type="entry name" value="ANL_N_sf"/>
</dbReference>
<name>A0ABP6P3K5_9ACTN</name>
<dbReference type="Pfam" id="PF00501">
    <property type="entry name" value="AMP-binding"/>
    <property type="match status" value="1"/>
</dbReference>
<dbReference type="PANTHER" id="PTHR45527:SF1">
    <property type="entry name" value="FATTY ACID SYNTHASE"/>
    <property type="match status" value="1"/>
</dbReference>
<protein>
    <submittedName>
        <fullName evidence="3">D-alanine--poly(Phosphoribitol) ligase</fullName>
    </submittedName>
</protein>
<sequence>MSGKFEHALHGRFLRGLALSPDRAAVRVGADEITYAEAHRLALRWAGALLEHGPVPPKAVGVLAAKSVHAYVGILAGLYAGATVVPLQPAFPAARLRAMADAAGVAAVIADERGCAVLPELLGAGGDLPVLAPGGGPGEGVTWTPIAVEDRHALAEPRPVGPAGIAYVLFTSGSTGRPKGVTITHGNTGHYFRLLDARYDFTPDDVFTQVFDLNFDCAMFDLFCAWGAGATVVAVPPGAYRDMPAFCAEQGVTVWFSTPSAVSLIRRTGGLREGAFPGLRWSFFAGEALRCEDAADWERAAPGSVVENLYGPTELTITVSGHRWSAELTPRLAANGVVPIGRVHDGHEHFLLGDDGGEAETEGELCISGPQMTPGYLDPADNEGRFLRRGSRLWYRTGDRVRRTGEGELAYLGRLDSQVQVQGLRIELAEIEHALRSCSGVEEAVAVGAPAAGGLELYAFYTGAGAPPAQLAKELRAVLPEQMIPRRFLRLPEMPLNPNRKIDRSVLRARAAELAGNAS</sequence>
<dbReference type="Proteomes" id="UP001500320">
    <property type="component" value="Unassembled WGS sequence"/>
</dbReference>
<keyword evidence="3" id="KW-0436">Ligase</keyword>
<dbReference type="Gene3D" id="3.30.300.30">
    <property type="match status" value="1"/>
</dbReference>
<evidence type="ECO:0000259" key="2">
    <source>
        <dbReference type="Pfam" id="PF13193"/>
    </source>
</evidence>
<evidence type="ECO:0000313" key="4">
    <source>
        <dbReference type="Proteomes" id="UP001500320"/>
    </source>
</evidence>
<accession>A0ABP6P3K5</accession>
<dbReference type="PROSITE" id="PS00455">
    <property type="entry name" value="AMP_BINDING"/>
    <property type="match status" value="1"/>
</dbReference>